<dbReference type="Pfam" id="PF07238">
    <property type="entry name" value="PilZ"/>
    <property type="match status" value="1"/>
</dbReference>
<dbReference type="EMBL" id="QJKI01000001">
    <property type="protein sequence ID" value="PXX81835.1"/>
    <property type="molecule type" value="Genomic_DNA"/>
</dbReference>
<gene>
    <name evidence="3" type="ORF">DFR34_10164</name>
</gene>
<dbReference type="Gene3D" id="2.40.10.220">
    <property type="entry name" value="predicted glycosyltransferase like domains"/>
    <property type="match status" value="1"/>
</dbReference>
<proteinExistence type="predicted"/>
<evidence type="ECO:0000259" key="2">
    <source>
        <dbReference type="Pfam" id="PF07317"/>
    </source>
</evidence>
<dbReference type="Proteomes" id="UP000247555">
    <property type="component" value="Unassembled WGS sequence"/>
</dbReference>
<organism evidence="3 4">
    <name type="scientific">Rivihabitans pingtungensis</name>
    <dbReference type="NCBI Taxonomy" id="1054498"/>
    <lineage>
        <taxon>Bacteria</taxon>
        <taxon>Pseudomonadati</taxon>
        <taxon>Pseudomonadota</taxon>
        <taxon>Betaproteobacteria</taxon>
        <taxon>Neisseriales</taxon>
        <taxon>Aquaspirillaceae</taxon>
        <taxon>Rivihabitans</taxon>
    </lineage>
</organism>
<feature type="domain" description="PilZ" evidence="1">
    <location>
        <begin position="269"/>
        <end position="381"/>
    </location>
</feature>
<sequence>MNDFAHVPLGRCSATLYHALSTSGWDDGRVKLAACLLKLVHDPDSDADLILHEVGELTPEWAAHLQIHQDDPHASAVDSHALAAMLDDHAHRHGSDAWRSAGLLEALLTHPALRAEGRALLPVLSATPPGHRHHVFALAMARSDENTPPSRFELDDPAYQRAYRLSAPLEVRALLAEAVRQQALVRLYPDGEDAALNACWQALDEDHLSLQLRDHPTSLAALLAAPRVVADSTVSKIKVQFALLAPTIHHHGEQLWLQAPLPDSVLRLQRRDHYRLKLGRAGSLHCQLALWLSDMRGHRHRVQVQVQDLSSGGVGFVMDASQPELAPGTRLDDCQLTLDDGCHRVDLLVCNRAHRPPPRPAWHYGCEFLNPPPPLVAQLDHEIMRQTALLR</sequence>
<evidence type="ECO:0000259" key="1">
    <source>
        <dbReference type="Pfam" id="PF07238"/>
    </source>
</evidence>
<evidence type="ECO:0000313" key="3">
    <source>
        <dbReference type="EMBL" id="PXX81835.1"/>
    </source>
</evidence>
<name>A0A318L1L3_9NEIS</name>
<dbReference type="InterPro" id="IPR009926">
    <property type="entry name" value="T3SS_YcgR_PilZN"/>
</dbReference>
<dbReference type="OrthoDB" id="5572581at2"/>
<protein>
    <submittedName>
        <fullName evidence="3">PilZ domain-containing protein</fullName>
    </submittedName>
</protein>
<dbReference type="RefSeq" id="WP_110389167.1">
    <property type="nucleotide sequence ID" value="NZ_QJKI01000001.1"/>
</dbReference>
<dbReference type="GO" id="GO:0035438">
    <property type="term" value="F:cyclic-di-GMP binding"/>
    <property type="evidence" value="ECO:0007669"/>
    <property type="project" value="InterPro"/>
</dbReference>
<keyword evidence="4" id="KW-1185">Reference proteome</keyword>
<dbReference type="InterPro" id="IPR009875">
    <property type="entry name" value="PilZ_domain"/>
</dbReference>
<feature type="domain" description="Type III secretion system flagellar brake protein YcgR PilZN" evidence="2">
    <location>
        <begin position="163"/>
        <end position="267"/>
    </location>
</feature>
<accession>A0A318L1L3</accession>
<evidence type="ECO:0000313" key="4">
    <source>
        <dbReference type="Proteomes" id="UP000247555"/>
    </source>
</evidence>
<reference evidence="3 4" key="1">
    <citation type="submission" date="2018-05" db="EMBL/GenBank/DDBJ databases">
        <title>Genomic Encyclopedia of Type Strains, Phase IV (KMG-IV): sequencing the most valuable type-strain genomes for metagenomic binning, comparative biology and taxonomic classification.</title>
        <authorList>
            <person name="Goeker M."/>
        </authorList>
    </citation>
    <scope>NUCLEOTIDE SEQUENCE [LARGE SCALE GENOMIC DNA]</scope>
    <source>
        <strain evidence="3 4">DSM 29661</strain>
    </source>
</reference>
<comment type="caution">
    <text evidence="3">The sequence shown here is derived from an EMBL/GenBank/DDBJ whole genome shotgun (WGS) entry which is preliminary data.</text>
</comment>
<dbReference type="AlphaFoldDB" id="A0A318L1L3"/>
<dbReference type="Pfam" id="PF07317">
    <property type="entry name" value="PilZN"/>
    <property type="match status" value="1"/>
</dbReference>